<feature type="region of interest" description="Disordered" evidence="1">
    <location>
        <begin position="1"/>
        <end position="33"/>
    </location>
</feature>
<accession>A0A2I0WBD8</accession>
<feature type="region of interest" description="Disordered" evidence="1">
    <location>
        <begin position="58"/>
        <end position="83"/>
    </location>
</feature>
<proteinExistence type="predicted"/>
<keyword evidence="3" id="KW-1185">Reference proteome</keyword>
<dbReference type="Proteomes" id="UP000233837">
    <property type="component" value="Unassembled WGS sequence"/>
</dbReference>
<evidence type="ECO:0000313" key="2">
    <source>
        <dbReference type="EMBL" id="PKU72969.1"/>
    </source>
</evidence>
<sequence>MRRQSAVKSAGKAQSKAQVSRMAPSESGTSRITFDDNESSLAIRFLLDHSRIIDYRQASTRPPTDTRLLSGHRLTPDFCPTTK</sequence>
<evidence type="ECO:0000256" key="1">
    <source>
        <dbReference type="SAM" id="MobiDB-lite"/>
    </source>
</evidence>
<name>A0A2I0WBD8_9ASPA</name>
<reference evidence="2 3" key="1">
    <citation type="journal article" date="2016" name="Sci. Rep.">
        <title>The Dendrobium catenatum Lindl. genome sequence provides insights into polysaccharide synthase, floral development and adaptive evolution.</title>
        <authorList>
            <person name="Zhang G.Q."/>
            <person name="Xu Q."/>
            <person name="Bian C."/>
            <person name="Tsai W.C."/>
            <person name="Yeh C.M."/>
            <person name="Liu K.W."/>
            <person name="Yoshida K."/>
            <person name="Zhang L.S."/>
            <person name="Chang S.B."/>
            <person name="Chen F."/>
            <person name="Shi Y."/>
            <person name="Su Y.Y."/>
            <person name="Zhang Y.Q."/>
            <person name="Chen L.J."/>
            <person name="Yin Y."/>
            <person name="Lin M."/>
            <person name="Huang H."/>
            <person name="Deng H."/>
            <person name="Wang Z.W."/>
            <person name="Zhu S.L."/>
            <person name="Zhao X."/>
            <person name="Deng C."/>
            <person name="Niu S.C."/>
            <person name="Huang J."/>
            <person name="Wang M."/>
            <person name="Liu G.H."/>
            <person name="Yang H.J."/>
            <person name="Xiao X.J."/>
            <person name="Hsiao Y.Y."/>
            <person name="Wu W.L."/>
            <person name="Chen Y.Y."/>
            <person name="Mitsuda N."/>
            <person name="Ohme-Takagi M."/>
            <person name="Luo Y.B."/>
            <person name="Van de Peer Y."/>
            <person name="Liu Z.J."/>
        </authorList>
    </citation>
    <scope>NUCLEOTIDE SEQUENCE [LARGE SCALE GENOMIC DNA]</scope>
    <source>
        <tissue evidence="2">The whole plant</tissue>
    </source>
</reference>
<protein>
    <submittedName>
        <fullName evidence="2">Uncharacterized protein</fullName>
    </submittedName>
</protein>
<gene>
    <name evidence="2" type="ORF">MA16_Dca007532</name>
</gene>
<dbReference type="EMBL" id="KZ502795">
    <property type="protein sequence ID" value="PKU72969.1"/>
    <property type="molecule type" value="Genomic_DNA"/>
</dbReference>
<dbReference type="AlphaFoldDB" id="A0A2I0WBD8"/>
<evidence type="ECO:0000313" key="3">
    <source>
        <dbReference type="Proteomes" id="UP000233837"/>
    </source>
</evidence>
<organism evidence="2 3">
    <name type="scientific">Dendrobium catenatum</name>
    <dbReference type="NCBI Taxonomy" id="906689"/>
    <lineage>
        <taxon>Eukaryota</taxon>
        <taxon>Viridiplantae</taxon>
        <taxon>Streptophyta</taxon>
        <taxon>Embryophyta</taxon>
        <taxon>Tracheophyta</taxon>
        <taxon>Spermatophyta</taxon>
        <taxon>Magnoliopsida</taxon>
        <taxon>Liliopsida</taxon>
        <taxon>Asparagales</taxon>
        <taxon>Orchidaceae</taxon>
        <taxon>Epidendroideae</taxon>
        <taxon>Malaxideae</taxon>
        <taxon>Dendrobiinae</taxon>
        <taxon>Dendrobium</taxon>
    </lineage>
</organism>
<reference evidence="2 3" key="2">
    <citation type="journal article" date="2017" name="Nature">
        <title>The Apostasia genome and the evolution of orchids.</title>
        <authorList>
            <person name="Zhang G.Q."/>
            <person name="Liu K.W."/>
            <person name="Li Z."/>
            <person name="Lohaus R."/>
            <person name="Hsiao Y.Y."/>
            <person name="Niu S.C."/>
            <person name="Wang J.Y."/>
            <person name="Lin Y.C."/>
            <person name="Xu Q."/>
            <person name="Chen L.J."/>
            <person name="Yoshida K."/>
            <person name="Fujiwara S."/>
            <person name="Wang Z.W."/>
            <person name="Zhang Y.Q."/>
            <person name="Mitsuda N."/>
            <person name="Wang M."/>
            <person name="Liu G.H."/>
            <person name="Pecoraro L."/>
            <person name="Huang H.X."/>
            <person name="Xiao X.J."/>
            <person name="Lin M."/>
            <person name="Wu X.Y."/>
            <person name="Wu W.L."/>
            <person name="Chen Y.Y."/>
            <person name="Chang S.B."/>
            <person name="Sakamoto S."/>
            <person name="Ohme-Takagi M."/>
            <person name="Yagi M."/>
            <person name="Zeng S.J."/>
            <person name="Shen C.Y."/>
            <person name="Yeh C.M."/>
            <person name="Luo Y.B."/>
            <person name="Tsai W.C."/>
            <person name="Van de Peer Y."/>
            <person name="Liu Z.J."/>
        </authorList>
    </citation>
    <scope>NUCLEOTIDE SEQUENCE [LARGE SCALE GENOMIC DNA]</scope>
    <source>
        <tissue evidence="2">The whole plant</tissue>
    </source>
</reference>